<name>A0ABR8KED8_9NOSO</name>
<sequence length="78" mass="8912">MYYIISDSAGVYSLGWSKSFSRSDKPFVQLHYVKQLGQLIYPNDDEIVAVLKQLKHYANSELQQALTQTLYCYGGIDT</sequence>
<evidence type="ECO:0000313" key="1">
    <source>
        <dbReference type="EMBL" id="MBD2737931.1"/>
    </source>
</evidence>
<keyword evidence="2" id="KW-1185">Reference proteome</keyword>
<protein>
    <submittedName>
        <fullName evidence="1">Uncharacterized protein</fullName>
    </submittedName>
</protein>
<proteinExistence type="predicted"/>
<accession>A0ABR8KED8</accession>
<gene>
    <name evidence="1" type="ORF">H6H03_29275</name>
</gene>
<evidence type="ECO:0000313" key="2">
    <source>
        <dbReference type="Proteomes" id="UP000637383"/>
    </source>
</evidence>
<comment type="caution">
    <text evidence="1">The sequence shown here is derived from an EMBL/GenBank/DDBJ whole genome shotgun (WGS) entry which is preliminary data.</text>
</comment>
<dbReference type="EMBL" id="JACJTU010000039">
    <property type="protein sequence ID" value="MBD2737931.1"/>
    <property type="molecule type" value="Genomic_DNA"/>
</dbReference>
<reference evidence="1 2" key="1">
    <citation type="journal article" date="2020" name="ISME J.">
        <title>Comparative genomics reveals insights into cyanobacterial evolution and habitat adaptation.</title>
        <authorList>
            <person name="Chen M.Y."/>
            <person name="Teng W.K."/>
            <person name="Zhao L."/>
            <person name="Hu C.X."/>
            <person name="Zhou Y.K."/>
            <person name="Han B.P."/>
            <person name="Song L.R."/>
            <person name="Shu W.S."/>
        </authorList>
    </citation>
    <scope>NUCLEOTIDE SEQUENCE [LARGE SCALE GENOMIC DNA]</scope>
    <source>
        <strain evidence="1 2">FACHB-159</strain>
    </source>
</reference>
<dbReference type="Proteomes" id="UP000637383">
    <property type="component" value="Unassembled WGS sequence"/>
</dbReference>
<organism evidence="1 2">
    <name type="scientific">Nostoc paludosum FACHB-159</name>
    <dbReference type="NCBI Taxonomy" id="2692908"/>
    <lineage>
        <taxon>Bacteria</taxon>
        <taxon>Bacillati</taxon>
        <taxon>Cyanobacteriota</taxon>
        <taxon>Cyanophyceae</taxon>
        <taxon>Nostocales</taxon>
        <taxon>Nostocaceae</taxon>
        <taxon>Nostoc</taxon>
    </lineage>
</organism>
<dbReference type="RefSeq" id="WP_190958494.1">
    <property type="nucleotide sequence ID" value="NZ_JACJTU010000039.1"/>
</dbReference>